<evidence type="ECO:0000313" key="1">
    <source>
        <dbReference type="EMBL" id="KAJ5384756.1"/>
    </source>
</evidence>
<protein>
    <submittedName>
        <fullName evidence="1">Uncharacterized protein</fullName>
    </submittedName>
</protein>
<gene>
    <name evidence="1" type="ORF">N7517_002667</name>
</gene>
<reference evidence="1" key="1">
    <citation type="submission" date="2022-12" db="EMBL/GenBank/DDBJ databases">
        <authorList>
            <person name="Petersen C."/>
        </authorList>
    </citation>
    <scope>NUCLEOTIDE SEQUENCE</scope>
    <source>
        <strain evidence="1">IBT 3081</strain>
    </source>
</reference>
<dbReference type="RefSeq" id="XP_056584532.1">
    <property type="nucleotide sequence ID" value="XM_056720397.1"/>
</dbReference>
<dbReference type="AlphaFoldDB" id="A0A9W9SUI5"/>
<dbReference type="GeneID" id="81459580"/>
<evidence type="ECO:0000313" key="2">
    <source>
        <dbReference type="Proteomes" id="UP001147752"/>
    </source>
</evidence>
<dbReference type="Proteomes" id="UP001147752">
    <property type="component" value="Unassembled WGS sequence"/>
</dbReference>
<keyword evidence="2" id="KW-1185">Reference proteome</keyword>
<reference evidence="1" key="2">
    <citation type="journal article" date="2023" name="IMA Fungus">
        <title>Comparative genomic study of the Penicillium genus elucidates a diverse pangenome and 15 lateral gene transfer events.</title>
        <authorList>
            <person name="Petersen C."/>
            <person name="Sorensen T."/>
            <person name="Nielsen M.R."/>
            <person name="Sondergaard T.E."/>
            <person name="Sorensen J.L."/>
            <person name="Fitzpatrick D.A."/>
            <person name="Frisvad J.C."/>
            <person name="Nielsen K.L."/>
        </authorList>
    </citation>
    <scope>NUCLEOTIDE SEQUENCE</scope>
    <source>
        <strain evidence="1">IBT 3081</strain>
    </source>
</reference>
<accession>A0A9W9SUI5</accession>
<sequence length="177" mass="19864">MDYTRCAALHNYLIQYAWLAEGRPLETLDANNNFFTGSGDKDEAEAYLLRLHPSLAAFLDTATMSPFPLENPHEYLPFSVFAWDQPVDGLVRLYAIDGGLSAVDSDGGVIYHQGLHRVASFIYLDEYDIRFPAEGSKHIESPLETLLTNWIDLIHIGKVVASPYKEPALFDFEKIGP</sequence>
<dbReference type="EMBL" id="JAPZBT010000001">
    <property type="protein sequence ID" value="KAJ5384756.1"/>
    <property type="molecule type" value="Genomic_DNA"/>
</dbReference>
<name>A0A9W9SUI5_9EURO</name>
<dbReference type="OrthoDB" id="3029470at2759"/>
<proteinExistence type="predicted"/>
<organism evidence="1 2">
    <name type="scientific">Penicillium concentricum</name>
    <dbReference type="NCBI Taxonomy" id="293559"/>
    <lineage>
        <taxon>Eukaryota</taxon>
        <taxon>Fungi</taxon>
        <taxon>Dikarya</taxon>
        <taxon>Ascomycota</taxon>
        <taxon>Pezizomycotina</taxon>
        <taxon>Eurotiomycetes</taxon>
        <taxon>Eurotiomycetidae</taxon>
        <taxon>Eurotiales</taxon>
        <taxon>Aspergillaceae</taxon>
        <taxon>Penicillium</taxon>
    </lineage>
</organism>
<comment type="caution">
    <text evidence="1">The sequence shown here is derived from an EMBL/GenBank/DDBJ whole genome shotgun (WGS) entry which is preliminary data.</text>
</comment>